<dbReference type="SUPFAM" id="SSF47979">
    <property type="entry name" value="Iron-dependent repressor protein, dimerization domain"/>
    <property type="match status" value="1"/>
</dbReference>
<dbReference type="Pfam" id="PF02742">
    <property type="entry name" value="Fe_dep_repr_C"/>
    <property type="match status" value="1"/>
</dbReference>
<feature type="region of interest" description="Disordered" evidence="8">
    <location>
        <begin position="163"/>
        <end position="195"/>
    </location>
</feature>
<feature type="compositionally biased region" description="Low complexity" evidence="8">
    <location>
        <begin position="163"/>
        <end position="172"/>
    </location>
</feature>
<dbReference type="InterPro" id="IPR022689">
    <property type="entry name" value="Iron_dep_repressor"/>
</dbReference>
<keyword evidence="7" id="KW-0804">Transcription</keyword>
<dbReference type="SUPFAM" id="SSF50037">
    <property type="entry name" value="C-terminal domain of transcriptional repressors"/>
    <property type="match status" value="1"/>
</dbReference>
<dbReference type="InterPro" id="IPR001367">
    <property type="entry name" value="Fe_dep_repressor"/>
</dbReference>
<dbReference type="InterPro" id="IPR036388">
    <property type="entry name" value="WH-like_DNA-bd_sf"/>
</dbReference>
<evidence type="ECO:0000313" key="11">
    <source>
        <dbReference type="Proteomes" id="UP001558481"/>
    </source>
</evidence>
<dbReference type="Gene3D" id="2.30.30.90">
    <property type="match status" value="1"/>
</dbReference>
<comment type="subcellular location">
    <subcellularLocation>
        <location evidence="1">Cytoplasm</location>
    </subcellularLocation>
</comment>
<evidence type="ECO:0000256" key="7">
    <source>
        <dbReference type="ARBA" id="ARBA00023163"/>
    </source>
</evidence>
<organism evidence="10 11">
    <name type="scientific">Kocuria carniphila</name>
    <dbReference type="NCBI Taxonomy" id="262208"/>
    <lineage>
        <taxon>Bacteria</taxon>
        <taxon>Bacillati</taxon>
        <taxon>Actinomycetota</taxon>
        <taxon>Actinomycetes</taxon>
        <taxon>Micrococcales</taxon>
        <taxon>Micrococcaceae</taxon>
        <taxon>Kocuria</taxon>
    </lineage>
</organism>
<dbReference type="Pfam" id="PF01325">
    <property type="entry name" value="Fe_dep_repress"/>
    <property type="match status" value="1"/>
</dbReference>
<evidence type="ECO:0000256" key="2">
    <source>
        <dbReference type="ARBA" id="ARBA00007871"/>
    </source>
</evidence>
<gene>
    <name evidence="10" type="ORF">VVR66_06915</name>
</gene>
<evidence type="ECO:0000256" key="4">
    <source>
        <dbReference type="ARBA" id="ARBA00023004"/>
    </source>
</evidence>
<dbReference type="InterPro" id="IPR036390">
    <property type="entry name" value="WH_DNA-bd_sf"/>
</dbReference>
<dbReference type="PANTHER" id="PTHR33238:SF10">
    <property type="entry name" value="IRON-DEPENDENT REPRESSOR IDER"/>
    <property type="match status" value="1"/>
</dbReference>
<dbReference type="Gene3D" id="1.10.60.10">
    <property type="entry name" value="Iron dependent repressor, metal binding and dimerisation domain"/>
    <property type="match status" value="1"/>
</dbReference>
<keyword evidence="11" id="KW-1185">Reference proteome</keyword>
<comment type="subunit">
    <text evidence="3">Homodimer.</text>
</comment>
<dbReference type="Gene3D" id="1.10.10.10">
    <property type="entry name" value="Winged helix-like DNA-binding domain superfamily/Winged helix DNA-binding domain"/>
    <property type="match status" value="1"/>
</dbReference>
<dbReference type="Proteomes" id="UP001558481">
    <property type="component" value="Unassembled WGS sequence"/>
</dbReference>
<evidence type="ECO:0000259" key="9">
    <source>
        <dbReference type="PROSITE" id="PS50944"/>
    </source>
</evidence>
<reference evidence="10 11" key="1">
    <citation type="journal article" date="2024" name="Fungal Genet. Biol.">
        <title>The porcine skin microbiome exhibits broad fungal antagonism.</title>
        <authorList>
            <person name="De La Cruz K.F."/>
            <person name="Townsend E.C."/>
            <person name="Alex Cheong J.Z."/>
            <person name="Salamzade R."/>
            <person name="Liu A."/>
            <person name="Sandstrom S."/>
            <person name="Davila E."/>
            <person name="Huang L."/>
            <person name="Xu K.H."/>
            <person name="Wu S.Y."/>
            <person name="Meudt J.J."/>
            <person name="Shanmuganayagam D."/>
            <person name="Gibson A.L.F."/>
            <person name="Kalan L.R."/>
        </authorList>
    </citation>
    <scope>NUCLEOTIDE SEQUENCE [LARGE SCALE GENOMIC DNA]</scope>
    <source>
        <strain evidence="10 11">LK2625</strain>
    </source>
</reference>
<dbReference type="SUPFAM" id="SSF46785">
    <property type="entry name" value="Winged helix' DNA-binding domain"/>
    <property type="match status" value="1"/>
</dbReference>
<evidence type="ECO:0000256" key="5">
    <source>
        <dbReference type="ARBA" id="ARBA00023015"/>
    </source>
</evidence>
<protein>
    <submittedName>
        <fullName evidence="10">Iron dependent repressor, metal binding and dimerization domain protein</fullName>
    </submittedName>
</protein>
<dbReference type="InterPro" id="IPR022687">
    <property type="entry name" value="HTH_DTXR"/>
</dbReference>
<name>A0ABV3V142_9MICC</name>
<evidence type="ECO:0000256" key="3">
    <source>
        <dbReference type="ARBA" id="ARBA00011738"/>
    </source>
</evidence>
<dbReference type="InterPro" id="IPR008988">
    <property type="entry name" value="Transcriptional_repressor_C"/>
</dbReference>
<keyword evidence="6" id="KW-0238">DNA-binding</keyword>
<evidence type="ECO:0000313" key="10">
    <source>
        <dbReference type="EMBL" id="MEX3594439.1"/>
    </source>
</evidence>
<accession>A0ABV3V142</accession>
<dbReference type="SMART" id="SM00529">
    <property type="entry name" value="HTH_DTXR"/>
    <property type="match status" value="1"/>
</dbReference>
<evidence type="ECO:0000256" key="8">
    <source>
        <dbReference type="SAM" id="MobiDB-lite"/>
    </source>
</evidence>
<proteinExistence type="inferred from homology"/>
<sequence length="276" mass="29098">MTDLIDTTEMYLRTVLELEEEGIPALRARIVERLGHTGPTVSETVQRLCRKGLMTLSEGDIRTRTVSLTAEGRAQATSVMRKHRLAERLLADVIGLELPYVHEEACRWEHVMSDRVEVLLEKLLSSPTTSPYGTPIHGAFTQNPEGVSLLDAVAQTSAASGGAEADAAGADSVRPGGAGTGAGTGADAAEAGVPHSDGEREYTLELISESVQTHAELLRSLYDAGLMPGATVVVAGSAQADTDAHSAHPGPVTLRRSDRTETVEIPGELAASILVS</sequence>
<comment type="caution">
    <text evidence="10">The sequence shown here is derived from an EMBL/GenBank/DDBJ whole genome shotgun (WGS) entry which is preliminary data.</text>
</comment>
<evidence type="ECO:0000256" key="1">
    <source>
        <dbReference type="ARBA" id="ARBA00004496"/>
    </source>
</evidence>
<dbReference type="PROSITE" id="PS50944">
    <property type="entry name" value="HTH_DTXR"/>
    <property type="match status" value="1"/>
</dbReference>
<dbReference type="InterPro" id="IPR036421">
    <property type="entry name" value="Fe_dep_repressor_sf"/>
</dbReference>
<keyword evidence="5" id="KW-0805">Transcription regulation</keyword>
<keyword evidence="4" id="KW-0408">Iron</keyword>
<dbReference type="InterPro" id="IPR050536">
    <property type="entry name" value="DtxR_MntR_Metal-Reg"/>
</dbReference>
<dbReference type="InterPro" id="IPR038157">
    <property type="entry name" value="FeoA_core_dom"/>
</dbReference>
<comment type="similarity">
    <text evidence="2">Belongs to the DtxR/MntR family.</text>
</comment>
<feature type="domain" description="HTH dtxR-type" evidence="9">
    <location>
        <begin position="1"/>
        <end position="53"/>
    </location>
</feature>
<dbReference type="PANTHER" id="PTHR33238">
    <property type="entry name" value="IRON (METAL) DEPENDENT REPRESSOR, DTXR FAMILY"/>
    <property type="match status" value="1"/>
</dbReference>
<dbReference type="RefSeq" id="WP_095797631.1">
    <property type="nucleotide sequence ID" value="NZ_JAYWLU010000006.1"/>
</dbReference>
<evidence type="ECO:0000256" key="6">
    <source>
        <dbReference type="ARBA" id="ARBA00023125"/>
    </source>
</evidence>
<dbReference type="EMBL" id="JAYWLU010000006">
    <property type="protein sequence ID" value="MEX3594439.1"/>
    <property type="molecule type" value="Genomic_DNA"/>
</dbReference>